<name>Q2IPW8_ANADE</name>
<dbReference type="HOGENOM" id="CLU_764277_0_0_7"/>
<dbReference type="OrthoDB" id="5395031at2"/>
<gene>
    <name evidence="2" type="ordered locus">Adeh_1077</name>
</gene>
<feature type="signal peptide" evidence="1">
    <location>
        <begin position="1"/>
        <end position="25"/>
    </location>
</feature>
<protein>
    <recommendedName>
        <fullName evidence="4">Lipocalin-like domain-containing protein</fullName>
    </recommendedName>
</protein>
<dbReference type="KEGG" id="ade:Adeh_1077"/>
<dbReference type="RefSeq" id="WP_011420135.1">
    <property type="nucleotide sequence ID" value="NC_007760.1"/>
</dbReference>
<sequence>MGSRHPFTRYAAAAALLVLAGCSSGGSDPAPVTGFTQADLAGDWDILQLATNDESGWADVQVRIAASGQVTVLSFLDDQGNTGLPPPGFDLKAIIAQNGTVRLTGADGDPAFHGTMAAARTLVFGTGQEGTPVVRRNLFAWRKRVPGLTYSAADLAGRSFAFHGLYAGAGVRWTWGAASTDAAGVLTVGELHASDGVVMDPGAAGTLSVDGAGVVRLDDGAAMRGVMAPDKNAVFLVHLSGDPGAPEPGFMVLQRTGRTFAQADLAGDWALHLVYSGATAVSSGWNRGACSIDASGTLTFSAFENSTGSTVLPASRRLTLSSDGRLSTSADATYHGQVSWDGDFYVRISGGAMNPSLGFVAR</sequence>
<evidence type="ECO:0000313" key="2">
    <source>
        <dbReference type="EMBL" id="ABC80852.1"/>
    </source>
</evidence>
<evidence type="ECO:0000256" key="1">
    <source>
        <dbReference type="SAM" id="SignalP"/>
    </source>
</evidence>
<dbReference type="Proteomes" id="UP000001935">
    <property type="component" value="Chromosome"/>
</dbReference>
<evidence type="ECO:0000313" key="3">
    <source>
        <dbReference type="Proteomes" id="UP000001935"/>
    </source>
</evidence>
<accession>Q2IPW8</accession>
<dbReference type="eggNOG" id="COG4733">
    <property type="taxonomic scope" value="Bacteria"/>
</dbReference>
<feature type="chain" id="PRO_5004209827" description="Lipocalin-like domain-containing protein" evidence="1">
    <location>
        <begin position="26"/>
        <end position="362"/>
    </location>
</feature>
<reference evidence="2 3" key="1">
    <citation type="submission" date="2006-01" db="EMBL/GenBank/DDBJ databases">
        <title>Complete sequence of Anaeromyxobacter dehalogenans 2CP-C.</title>
        <authorList>
            <consortium name="US DOE Joint Genome Institute"/>
            <person name="Copeland A."/>
            <person name="Lucas S."/>
            <person name="Lapidus A."/>
            <person name="Barry K."/>
            <person name="Detter J.C."/>
            <person name="Glavina T."/>
            <person name="Hammon N."/>
            <person name="Israni S."/>
            <person name="Pitluck S."/>
            <person name="Brettin T."/>
            <person name="Bruce D."/>
            <person name="Han C."/>
            <person name="Tapia R."/>
            <person name="Gilna P."/>
            <person name="Kiss H."/>
            <person name="Schmutz J."/>
            <person name="Larimer F."/>
            <person name="Land M."/>
            <person name="Kyrpides N."/>
            <person name="Anderson I."/>
            <person name="Sanford R.A."/>
            <person name="Ritalahti K.M."/>
            <person name="Thomas H.S."/>
            <person name="Kirby J.R."/>
            <person name="Zhulin I.B."/>
            <person name="Loeffler F.E."/>
            <person name="Richardson P."/>
        </authorList>
    </citation>
    <scope>NUCLEOTIDE SEQUENCE [LARGE SCALE GENOMIC DNA]</scope>
    <source>
        <strain evidence="2 3">2CP-C</strain>
    </source>
</reference>
<organism evidence="2 3">
    <name type="scientific">Anaeromyxobacter dehalogenans (strain 2CP-C)</name>
    <dbReference type="NCBI Taxonomy" id="290397"/>
    <lineage>
        <taxon>Bacteria</taxon>
        <taxon>Pseudomonadati</taxon>
        <taxon>Myxococcota</taxon>
        <taxon>Myxococcia</taxon>
        <taxon>Myxococcales</taxon>
        <taxon>Cystobacterineae</taxon>
        <taxon>Anaeromyxobacteraceae</taxon>
        <taxon>Anaeromyxobacter</taxon>
    </lineage>
</organism>
<proteinExistence type="predicted"/>
<keyword evidence="1" id="KW-0732">Signal</keyword>
<dbReference type="STRING" id="290397.Adeh_1077"/>
<dbReference type="EMBL" id="CP000251">
    <property type="protein sequence ID" value="ABC80852.1"/>
    <property type="molecule type" value="Genomic_DNA"/>
</dbReference>
<dbReference type="PROSITE" id="PS51257">
    <property type="entry name" value="PROKAR_LIPOPROTEIN"/>
    <property type="match status" value="1"/>
</dbReference>
<dbReference type="AlphaFoldDB" id="Q2IPW8"/>
<evidence type="ECO:0008006" key="4">
    <source>
        <dbReference type="Google" id="ProtNLM"/>
    </source>
</evidence>